<dbReference type="AlphaFoldDB" id="A0A8S1P1G0"/>
<dbReference type="EMBL" id="CAJJDM010000098">
    <property type="protein sequence ID" value="CAD8094324.1"/>
    <property type="molecule type" value="Genomic_DNA"/>
</dbReference>
<proteinExistence type="predicted"/>
<keyword evidence="2" id="KW-1185">Reference proteome</keyword>
<gene>
    <name evidence="1" type="ORF">PPRIM_AZ9-3.1.T0950112</name>
</gene>
<protein>
    <submittedName>
        <fullName evidence="1">Uncharacterized protein</fullName>
    </submittedName>
</protein>
<organism evidence="1 2">
    <name type="scientific">Paramecium primaurelia</name>
    <dbReference type="NCBI Taxonomy" id="5886"/>
    <lineage>
        <taxon>Eukaryota</taxon>
        <taxon>Sar</taxon>
        <taxon>Alveolata</taxon>
        <taxon>Ciliophora</taxon>
        <taxon>Intramacronucleata</taxon>
        <taxon>Oligohymenophorea</taxon>
        <taxon>Peniculida</taxon>
        <taxon>Parameciidae</taxon>
        <taxon>Paramecium</taxon>
    </lineage>
</organism>
<evidence type="ECO:0000313" key="2">
    <source>
        <dbReference type="Proteomes" id="UP000688137"/>
    </source>
</evidence>
<name>A0A8S1P1G0_PARPR</name>
<sequence length="198" mass="23762">MEMCKEDIMNLKGIFLHHMMYKYYQYLNMSYKQYHKLSNQFQQQNSDLHKFSIQYQMCKQHTKQGRLNNLSQIYKTLEGNLSNYQKNYKHHIHQNKHHIYTLEKKNNLKKKYIKALRQNCGLQESHVTRSGQLKQLEGQSKQEPAISSYPGSQLQVTKILLGIFTQTIHQDKIDCKHVVGFYKQQYYIEKVDDVIRIL</sequence>
<comment type="caution">
    <text evidence="1">The sequence shown here is derived from an EMBL/GenBank/DDBJ whole genome shotgun (WGS) entry which is preliminary data.</text>
</comment>
<reference evidence="1" key="1">
    <citation type="submission" date="2021-01" db="EMBL/GenBank/DDBJ databases">
        <authorList>
            <consortium name="Genoscope - CEA"/>
            <person name="William W."/>
        </authorList>
    </citation>
    <scope>NUCLEOTIDE SEQUENCE</scope>
</reference>
<accession>A0A8S1P1G0</accession>
<dbReference type="Proteomes" id="UP000688137">
    <property type="component" value="Unassembled WGS sequence"/>
</dbReference>
<evidence type="ECO:0000313" key="1">
    <source>
        <dbReference type="EMBL" id="CAD8094324.1"/>
    </source>
</evidence>